<dbReference type="InterPro" id="IPR003673">
    <property type="entry name" value="CoA-Trfase_fam_III"/>
</dbReference>
<accession>A0A381PRR1</accession>
<organism evidence="2">
    <name type="scientific">marine metagenome</name>
    <dbReference type="NCBI Taxonomy" id="408172"/>
    <lineage>
        <taxon>unclassified sequences</taxon>
        <taxon>metagenomes</taxon>
        <taxon>ecological metagenomes</taxon>
    </lineage>
</organism>
<gene>
    <name evidence="2" type="ORF">METZ01_LOCUS21631</name>
</gene>
<name>A0A381PRR1_9ZZZZ</name>
<dbReference type="InterPro" id="IPR023606">
    <property type="entry name" value="CoA-Trfase_III_dom_1_sf"/>
</dbReference>
<evidence type="ECO:0000256" key="1">
    <source>
        <dbReference type="ARBA" id="ARBA00022679"/>
    </source>
</evidence>
<dbReference type="GO" id="GO:0008410">
    <property type="term" value="F:CoA-transferase activity"/>
    <property type="evidence" value="ECO:0007669"/>
    <property type="project" value="TreeGrafter"/>
</dbReference>
<dbReference type="Gene3D" id="3.30.1540.10">
    <property type="entry name" value="formyl-coa transferase, domain 3"/>
    <property type="match status" value="1"/>
</dbReference>
<reference evidence="2" key="1">
    <citation type="submission" date="2018-05" db="EMBL/GenBank/DDBJ databases">
        <authorList>
            <person name="Lanie J.A."/>
            <person name="Ng W.-L."/>
            <person name="Kazmierczak K.M."/>
            <person name="Andrzejewski T.M."/>
            <person name="Davidsen T.M."/>
            <person name="Wayne K.J."/>
            <person name="Tettelin H."/>
            <person name="Glass J.I."/>
            <person name="Rusch D."/>
            <person name="Podicherti R."/>
            <person name="Tsui H.-C.T."/>
            <person name="Winkler M.E."/>
        </authorList>
    </citation>
    <scope>NUCLEOTIDE SEQUENCE</scope>
</reference>
<evidence type="ECO:0008006" key="3">
    <source>
        <dbReference type="Google" id="ProtNLM"/>
    </source>
</evidence>
<dbReference type="SUPFAM" id="SSF89796">
    <property type="entry name" value="CoA-transferase family III (CaiB/BaiF)"/>
    <property type="match status" value="1"/>
</dbReference>
<dbReference type="AlphaFoldDB" id="A0A381PRR1"/>
<dbReference type="EMBL" id="UINC01001043">
    <property type="protein sequence ID" value="SUZ68777.1"/>
    <property type="molecule type" value="Genomic_DNA"/>
</dbReference>
<dbReference type="Gene3D" id="3.40.50.10540">
    <property type="entry name" value="Crotonobetainyl-coa:carnitine coa-transferase, domain 1"/>
    <property type="match status" value="1"/>
</dbReference>
<dbReference type="InterPro" id="IPR050483">
    <property type="entry name" value="CoA-transferase_III_domain"/>
</dbReference>
<evidence type="ECO:0000313" key="2">
    <source>
        <dbReference type="EMBL" id="SUZ68777.1"/>
    </source>
</evidence>
<keyword evidence="1" id="KW-0808">Transferase</keyword>
<proteinExistence type="predicted"/>
<dbReference type="InterPro" id="IPR044855">
    <property type="entry name" value="CoA-Trfase_III_dom3_sf"/>
</dbReference>
<dbReference type="PANTHER" id="PTHR48207">
    <property type="entry name" value="SUCCINATE--HYDROXYMETHYLGLUTARATE COA-TRANSFERASE"/>
    <property type="match status" value="1"/>
</dbReference>
<protein>
    <recommendedName>
        <fullName evidence="3">CoA transferase</fullName>
    </recommendedName>
</protein>
<dbReference type="Pfam" id="PF02515">
    <property type="entry name" value="CoA_transf_3"/>
    <property type="match status" value="1"/>
</dbReference>
<sequence length="401" mass="42914">MATQPLQGVRVLEMAQAIAGPFAARSLADMGAEVIKVEQPGVGDMSRRIGPHFLGGESAYYLNFNRNKQSVTIDLRQEQGQEVFRRLVKVSDVVFDAFRPSVLDRLGLDYESLKKINPTVIACSLSAFGQEGPYRERPGFDGIVQAMGGGMSVTGTEGQPPVFMGFPVGDMVGGYVAALSIASALYGRSMTGEGRHLDISLLDVQVALQGHLGQFYLVSGDVPGPIGSSHPSNLPVGAYPTADGSYVQVHCASQEFAMKTLQMMAGEVEELNDMASDLRFQTQADRMTNRDALDEALGRGFASKSREQWLELLVKWDVPGGPVNNIAEALADPQVLLRNMVVEVNHPTAGKYSTAGNPIKTGAPEVFNPPPTLGLNTDGVLTSLLGFSVEKVEALRKSGAV</sequence>
<dbReference type="PANTHER" id="PTHR48207:SF3">
    <property type="entry name" value="SUCCINATE--HYDROXYMETHYLGLUTARATE COA-TRANSFERASE"/>
    <property type="match status" value="1"/>
</dbReference>